<sequence length="478" mass="54190">MRARSRIFLKHDDADRVPDAICGIPILGHALEYKKNPPKFLAKQDAQVGPVFRVNLAGRQMIIIGNSPKAMKQVANLPSSIMSSELAVADIGFEQTLGKLNVFKGTNWHKAIIKQEIIGGDKFSNYFTPLIRSSLVSSLEKELMLMSLQSNTEGEEIEIADLFLFVRRSVTRVVLLDMIGLKMDDETEECILSELMKLQDDIEDSTAKAAVMNKWIAKSFILQPVQRKRERLEKKLSQIVENSWSETSNAELKPWLRYFKNEEIDSKDASSLIIGLMFAAHKNPSIGAAQSFCFCMENCTSHEIKEMKKEALEILNKSINLEQTRIWRCVRESTRLSSHNIGAIRVTLRDIDLKTEFASYKVKKGETIGISHILPNTCHALWGETAELFDMYRKEWDANNQGDLDPFKMTAFSHGVHKCPGSKIAYMMMEFTLAWLLAQDISITQGIPEISFERATLAQRASPVSISLKRKLKTNQQR</sequence>
<keyword evidence="3 5" id="KW-0479">Metal-binding</keyword>
<dbReference type="Pfam" id="PF00067">
    <property type="entry name" value="p450"/>
    <property type="match status" value="1"/>
</dbReference>
<dbReference type="GO" id="GO:0016705">
    <property type="term" value="F:oxidoreductase activity, acting on paired donors, with incorporation or reduction of molecular oxygen"/>
    <property type="evidence" value="ECO:0007669"/>
    <property type="project" value="InterPro"/>
</dbReference>
<dbReference type="PROSITE" id="PS00086">
    <property type="entry name" value="CYTOCHROME_P450"/>
    <property type="match status" value="1"/>
</dbReference>
<organism evidence="7 8">
    <name type="scientific">Chaetoceros tenuissimus</name>
    <dbReference type="NCBI Taxonomy" id="426638"/>
    <lineage>
        <taxon>Eukaryota</taxon>
        <taxon>Sar</taxon>
        <taxon>Stramenopiles</taxon>
        <taxon>Ochrophyta</taxon>
        <taxon>Bacillariophyta</taxon>
        <taxon>Coscinodiscophyceae</taxon>
        <taxon>Chaetocerotophycidae</taxon>
        <taxon>Chaetocerotales</taxon>
        <taxon>Chaetocerotaceae</taxon>
        <taxon>Chaetoceros</taxon>
    </lineage>
</organism>
<evidence type="ECO:0000256" key="6">
    <source>
        <dbReference type="RuleBase" id="RU000461"/>
    </source>
</evidence>
<dbReference type="AlphaFoldDB" id="A0AAD3H571"/>
<keyword evidence="8" id="KW-1185">Reference proteome</keyword>
<comment type="caution">
    <text evidence="7">The sequence shown here is derived from an EMBL/GenBank/DDBJ whole genome shotgun (WGS) entry which is preliminary data.</text>
</comment>
<evidence type="ECO:0000313" key="7">
    <source>
        <dbReference type="EMBL" id="GFH50825.1"/>
    </source>
</evidence>
<keyword evidence="4 5" id="KW-0408">Iron</keyword>
<dbReference type="EMBL" id="BLLK01000040">
    <property type="protein sequence ID" value="GFH50825.1"/>
    <property type="molecule type" value="Genomic_DNA"/>
</dbReference>
<dbReference type="GO" id="GO:0020037">
    <property type="term" value="F:heme binding"/>
    <property type="evidence" value="ECO:0007669"/>
    <property type="project" value="InterPro"/>
</dbReference>
<dbReference type="InterPro" id="IPR050529">
    <property type="entry name" value="CYP450_sterol_14alpha_dmase"/>
</dbReference>
<proteinExistence type="inferred from homology"/>
<comment type="cofactor">
    <cofactor evidence="5">
        <name>heme</name>
        <dbReference type="ChEBI" id="CHEBI:30413"/>
    </cofactor>
</comment>
<comment type="similarity">
    <text evidence="1 6">Belongs to the cytochrome P450 family.</text>
</comment>
<dbReference type="GO" id="GO:0004497">
    <property type="term" value="F:monooxygenase activity"/>
    <property type="evidence" value="ECO:0007669"/>
    <property type="project" value="UniProtKB-KW"/>
</dbReference>
<protein>
    <submittedName>
        <fullName evidence="7">Cytochrome P450 714C3</fullName>
    </submittedName>
</protein>
<reference evidence="7 8" key="1">
    <citation type="journal article" date="2021" name="Sci. Rep.">
        <title>The genome of the diatom Chaetoceros tenuissimus carries an ancient integrated fragment of an extant virus.</title>
        <authorList>
            <person name="Hongo Y."/>
            <person name="Kimura K."/>
            <person name="Takaki Y."/>
            <person name="Yoshida Y."/>
            <person name="Baba S."/>
            <person name="Kobayashi G."/>
            <person name="Nagasaki K."/>
            <person name="Hano T."/>
            <person name="Tomaru Y."/>
        </authorList>
    </citation>
    <scope>NUCLEOTIDE SEQUENCE [LARGE SCALE GENOMIC DNA]</scope>
    <source>
        <strain evidence="7 8">NIES-3715</strain>
    </source>
</reference>
<dbReference type="InterPro" id="IPR002403">
    <property type="entry name" value="Cyt_P450_E_grp-IV"/>
</dbReference>
<gene>
    <name evidence="7" type="ORF">CTEN210_07301</name>
</gene>
<evidence type="ECO:0000256" key="5">
    <source>
        <dbReference type="PIRSR" id="PIRSR602403-1"/>
    </source>
</evidence>
<dbReference type="GO" id="GO:0005506">
    <property type="term" value="F:iron ion binding"/>
    <property type="evidence" value="ECO:0007669"/>
    <property type="project" value="InterPro"/>
</dbReference>
<keyword evidence="2 5" id="KW-0349">Heme</keyword>
<dbReference type="InterPro" id="IPR036396">
    <property type="entry name" value="Cyt_P450_sf"/>
</dbReference>
<dbReference type="InterPro" id="IPR001128">
    <property type="entry name" value="Cyt_P450"/>
</dbReference>
<dbReference type="Proteomes" id="UP001054902">
    <property type="component" value="Unassembled WGS sequence"/>
</dbReference>
<accession>A0AAD3H571</accession>
<keyword evidence="6" id="KW-0503">Monooxygenase</keyword>
<evidence type="ECO:0000256" key="1">
    <source>
        <dbReference type="ARBA" id="ARBA00010617"/>
    </source>
</evidence>
<evidence type="ECO:0000256" key="4">
    <source>
        <dbReference type="ARBA" id="ARBA00023004"/>
    </source>
</evidence>
<feature type="binding site" description="axial binding residue" evidence="5">
    <location>
        <position position="419"/>
    </location>
    <ligand>
        <name>heme</name>
        <dbReference type="ChEBI" id="CHEBI:30413"/>
    </ligand>
    <ligandPart>
        <name>Fe</name>
        <dbReference type="ChEBI" id="CHEBI:18248"/>
    </ligandPart>
</feature>
<dbReference type="InterPro" id="IPR017972">
    <property type="entry name" value="Cyt_P450_CS"/>
</dbReference>
<evidence type="ECO:0000256" key="2">
    <source>
        <dbReference type="ARBA" id="ARBA00022617"/>
    </source>
</evidence>
<dbReference type="SUPFAM" id="SSF48264">
    <property type="entry name" value="Cytochrome P450"/>
    <property type="match status" value="1"/>
</dbReference>
<evidence type="ECO:0000313" key="8">
    <source>
        <dbReference type="Proteomes" id="UP001054902"/>
    </source>
</evidence>
<dbReference type="PANTHER" id="PTHR24304:SF2">
    <property type="entry name" value="24-HYDROXYCHOLESTEROL 7-ALPHA-HYDROXYLASE"/>
    <property type="match status" value="1"/>
</dbReference>
<name>A0AAD3H571_9STRA</name>
<dbReference type="PRINTS" id="PR00465">
    <property type="entry name" value="EP450IV"/>
</dbReference>
<dbReference type="PANTHER" id="PTHR24304">
    <property type="entry name" value="CYTOCHROME P450 FAMILY 7"/>
    <property type="match status" value="1"/>
</dbReference>
<dbReference type="Gene3D" id="1.10.630.10">
    <property type="entry name" value="Cytochrome P450"/>
    <property type="match status" value="1"/>
</dbReference>
<evidence type="ECO:0000256" key="3">
    <source>
        <dbReference type="ARBA" id="ARBA00022723"/>
    </source>
</evidence>
<keyword evidence="6" id="KW-0560">Oxidoreductase</keyword>